<dbReference type="GO" id="GO:0008703">
    <property type="term" value="F:5-amino-6-(5-phosphoribosylamino)uracil reductase activity"/>
    <property type="evidence" value="ECO:0007669"/>
    <property type="project" value="InterPro"/>
</dbReference>
<keyword evidence="2" id="KW-1185">Reference proteome</keyword>
<gene>
    <name evidence="1" type="ORF">B5808_17705</name>
</gene>
<dbReference type="InterPro" id="IPR002734">
    <property type="entry name" value="RibDG_C"/>
</dbReference>
<dbReference type="PANTHER" id="PTHR38011:SF12">
    <property type="entry name" value="BIFUNCTIONAL DEAMINASE-REDUCTASE DOMAIN PROTEIN"/>
    <property type="match status" value="1"/>
</dbReference>
<accession>A0A1X9LNV4</accession>
<dbReference type="EMBL" id="CP020715">
    <property type="protein sequence ID" value="ARJ06853.1"/>
    <property type="molecule type" value="Genomic_DNA"/>
</dbReference>
<dbReference type="AlphaFoldDB" id="A0A1X9LNV4"/>
<organism evidence="1 2">
    <name type="scientific">Cnuibacter physcomitrellae</name>
    <dbReference type="NCBI Taxonomy" id="1619308"/>
    <lineage>
        <taxon>Bacteria</taxon>
        <taxon>Bacillati</taxon>
        <taxon>Actinomycetota</taxon>
        <taxon>Actinomycetes</taxon>
        <taxon>Micrococcales</taxon>
        <taxon>Microbacteriaceae</taxon>
        <taxon>Cnuibacter</taxon>
    </lineage>
</organism>
<proteinExistence type="predicted"/>
<dbReference type="Proteomes" id="UP000192775">
    <property type="component" value="Chromosome"/>
</dbReference>
<dbReference type="PANTHER" id="PTHR38011">
    <property type="entry name" value="DIHYDROFOLATE REDUCTASE FAMILY PROTEIN (AFU_ORTHOLOGUE AFUA_8G06820)"/>
    <property type="match status" value="1"/>
</dbReference>
<dbReference type="Pfam" id="PF01872">
    <property type="entry name" value="RibD_C"/>
    <property type="match status" value="1"/>
</dbReference>
<protein>
    <submittedName>
        <fullName evidence="1">Dihydrofolate reductase</fullName>
    </submittedName>
</protein>
<reference evidence="1 2" key="1">
    <citation type="submission" date="2017-04" db="EMBL/GenBank/DDBJ databases">
        <authorList>
            <person name="Afonso C.L."/>
            <person name="Miller P.J."/>
            <person name="Scott M.A."/>
            <person name="Spackman E."/>
            <person name="Goraichik I."/>
            <person name="Dimitrov K.M."/>
            <person name="Suarez D.L."/>
            <person name="Swayne D.E."/>
        </authorList>
    </citation>
    <scope>NUCLEOTIDE SEQUENCE [LARGE SCALE GENOMIC DNA]</scope>
    <source>
        <strain evidence="2">XA(T)</strain>
    </source>
</reference>
<dbReference type="SUPFAM" id="SSF53597">
    <property type="entry name" value="Dihydrofolate reductase-like"/>
    <property type="match status" value="1"/>
</dbReference>
<dbReference type="RefSeq" id="WP_085020991.1">
    <property type="nucleotide sequence ID" value="NZ_BMHD01000001.1"/>
</dbReference>
<dbReference type="STRING" id="1619308.B5808_17705"/>
<dbReference type="Gene3D" id="3.40.430.10">
    <property type="entry name" value="Dihydrofolate Reductase, subunit A"/>
    <property type="match status" value="1"/>
</dbReference>
<evidence type="ECO:0000313" key="1">
    <source>
        <dbReference type="EMBL" id="ARJ06853.1"/>
    </source>
</evidence>
<name>A0A1X9LNV4_9MICO</name>
<dbReference type="InterPro" id="IPR050765">
    <property type="entry name" value="Riboflavin_Biosynth_HTPR"/>
</dbReference>
<dbReference type="InterPro" id="IPR024072">
    <property type="entry name" value="DHFR-like_dom_sf"/>
</dbReference>
<dbReference type="KEGG" id="cphy:B5808_17705"/>
<sequence length="208" mass="21723">MATVVSSATMSLDGFIARDDDSVGALFDWYSAGDVEVPSANPDVRFRLTPTSAEFWRAWTSQVGALVVGRRLFDITRGWGGRHPLGVPVVVLTHTPPEDWSPAGAEDFRFVTSGIREAIAAASEIAGDGVVAVAAGTVAGQALQAGLLDAVAIDLAPVVLGSGRRYFGDVDPGTALLRDPDVVVAPGVTHLVYRLRPSAEEDAAAGVR</sequence>
<dbReference type="GO" id="GO:0009231">
    <property type="term" value="P:riboflavin biosynthetic process"/>
    <property type="evidence" value="ECO:0007669"/>
    <property type="project" value="InterPro"/>
</dbReference>
<evidence type="ECO:0000313" key="2">
    <source>
        <dbReference type="Proteomes" id="UP000192775"/>
    </source>
</evidence>